<evidence type="ECO:0000256" key="3">
    <source>
        <dbReference type="ARBA" id="ARBA00023002"/>
    </source>
</evidence>
<keyword evidence="2" id="KW-0521">NADP</keyword>
<dbReference type="PANTHER" id="PTHR43827:SF3">
    <property type="entry name" value="NADP-DEPENDENT OXIDOREDUCTASE DOMAIN-CONTAINING PROTEIN"/>
    <property type="match status" value="1"/>
</dbReference>
<evidence type="ECO:0000256" key="1">
    <source>
        <dbReference type="ARBA" id="ARBA00007905"/>
    </source>
</evidence>
<dbReference type="PRINTS" id="PR00069">
    <property type="entry name" value="ALDKETRDTASE"/>
</dbReference>
<dbReference type="Pfam" id="PF00248">
    <property type="entry name" value="Aldo_ket_red"/>
    <property type="match status" value="1"/>
</dbReference>
<organism evidence="5 6">
    <name type="scientific">Streptomyces hyaluromycini</name>
    <dbReference type="NCBI Taxonomy" id="1377993"/>
    <lineage>
        <taxon>Bacteria</taxon>
        <taxon>Bacillati</taxon>
        <taxon>Actinomycetota</taxon>
        <taxon>Actinomycetes</taxon>
        <taxon>Kitasatosporales</taxon>
        <taxon>Streptomycetaceae</taxon>
        <taxon>Streptomyces</taxon>
    </lineage>
</organism>
<proteinExistence type="inferred from homology"/>
<evidence type="ECO:0000259" key="4">
    <source>
        <dbReference type="Pfam" id="PF00248"/>
    </source>
</evidence>
<dbReference type="PROSITE" id="PS00063">
    <property type="entry name" value="ALDOKETO_REDUCTASE_3"/>
    <property type="match status" value="1"/>
</dbReference>
<dbReference type="Gene3D" id="3.20.20.100">
    <property type="entry name" value="NADP-dependent oxidoreductase domain"/>
    <property type="match status" value="1"/>
</dbReference>
<dbReference type="InterPro" id="IPR018170">
    <property type="entry name" value="Aldo/ket_reductase_CS"/>
</dbReference>
<accession>A0ABV1X6E5</accession>
<dbReference type="InterPro" id="IPR020471">
    <property type="entry name" value="AKR"/>
</dbReference>
<comment type="caution">
    <text evidence="5">The sequence shown here is derived from an EMBL/GenBank/DDBJ whole genome shotgun (WGS) entry which is preliminary data.</text>
</comment>
<dbReference type="Proteomes" id="UP001474181">
    <property type="component" value="Unassembled WGS sequence"/>
</dbReference>
<dbReference type="InterPro" id="IPR023210">
    <property type="entry name" value="NADP_OxRdtase_dom"/>
</dbReference>
<dbReference type="InterPro" id="IPR036812">
    <property type="entry name" value="NAD(P)_OxRdtase_dom_sf"/>
</dbReference>
<protein>
    <submittedName>
        <fullName evidence="5">Aldo/keto reductase</fullName>
    </submittedName>
</protein>
<dbReference type="RefSeq" id="WP_350786866.1">
    <property type="nucleotide sequence ID" value="NZ_JBEPEK010000349.1"/>
</dbReference>
<dbReference type="PIRSF" id="PIRSF000097">
    <property type="entry name" value="AKR"/>
    <property type="match status" value="1"/>
</dbReference>
<dbReference type="SUPFAM" id="SSF51430">
    <property type="entry name" value="NAD(P)-linked oxidoreductase"/>
    <property type="match status" value="1"/>
</dbReference>
<dbReference type="PROSITE" id="PS00798">
    <property type="entry name" value="ALDOKETO_REDUCTASE_1"/>
    <property type="match status" value="1"/>
</dbReference>
<feature type="domain" description="NADP-dependent oxidoreductase" evidence="4">
    <location>
        <begin position="25"/>
        <end position="287"/>
    </location>
</feature>
<keyword evidence="3" id="KW-0560">Oxidoreductase</keyword>
<dbReference type="EMBL" id="JBEPEK010000349">
    <property type="protein sequence ID" value="MER7184602.1"/>
    <property type="molecule type" value="Genomic_DNA"/>
</dbReference>
<sequence length="304" mass="33797">MTHTPDHELTTGVKVPLVGFGTYLIPDAEAASAVESSLAAGYRHIDTAEVYENERGVGEGLRRGMRQEGLERGDVFVTTKLWPLTEERGKTGEETLRSLDESLDRLGLEQVDLYLVHATFGREQRLEQWQALVEAHKSGKARAIGVSNFNAAHIDELIEAGLPVPHADQIELHPWSQKPRLVAHLRQKGITPIAYSSLVPLSTWRTAPGHLSGKTQEMRTEGERSDSPFKKLAEKYGVTEAQFLLGWGVQNGYPVLPKTTDPVRMRENLDVFSFRIDDADLDRVRDMDRGAGIAWGEVDPTTHG</sequence>
<keyword evidence="6" id="KW-1185">Reference proteome</keyword>
<name>A0ABV1X6E5_9ACTN</name>
<gene>
    <name evidence="5" type="ORF">ABT404_34940</name>
</gene>
<evidence type="ECO:0000313" key="6">
    <source>
        <dbReference type="Proteomes" id="UP001474181"/>
    </source>
</evidence>
<dbReference type="CDD" id="cd19071">
    <property type="entry name" value="AKR_AKR1-5-like"/>
    <property type="match status" value="1"/>
</dbReference>
<evidence type="ECO:0000256" key="2">
    <source>
        <dbReference type="ARBA" id="ARBA00022857"/>
    </source>
</evidence>
<comment type="similarity">
    <text evidence="1">Belongs to the aldo/keto reductase family.</text>
</comment>
<reference evidence="5 6" key="1">
    <citation type="submission" date="2024-06" db="EMBL/GenBank/DDBJ databases">
        <title>The Natural Products Discovery Center: Release of the First 8490 Sequenced Strains for Exploring Actinobacteria Biosynthetic Diversity.</title>
        <authorList>
            <person name="Kalkreuter E."/>
            <person name="Kautsar S.A."/>
            <person name="Yang D."/>
            <person name="Bader C.D."/>
            <person name="Teijaro C.N."/>
            <person name="Fluegel L."/>
            <person name="Davis C.M."/>
            <person name="Simpson J.R."/>
            <person name="Lauterbach L."/>
            <person name="Steele A.D."/>
            <person name="Gui C."/>
            <person name="Meng S."/>
            <person name="Li G."/>
            <person name="Viehrig K."/>
            <person name="Ye F."/>
            <person name="Su P."/>
            <person name="Kiefer A.F."/>
            <person name="Nichols A."/>
            <person name="Cepeda A.J."/>
            <person name="Yan W."/>
            <person name="Fan B."/>
            <person name="Jiang Y."/>
            <person name="Adhikari A."/>
            <person name="Zheng C.-J."/>
            <person name="Schuster L."/>
            <person name="Cowan T.M."/>
            <person name="Smanski M.J."/>
            <person name="Chevrette M.G."/>
            <person name="De Carvalho L.P.S."/>
            <person name="Shen B."/>
        </authorList>
    </citation>
    <scope>NUCLEOTIDE SEQUENCE [LARGE SCALE GENOMIC DNA]</scope>
    <source>
        <strain evidence="5 6">NPDC000234</strain>
    </source>
</reference>
<dbReference type="PANTHER" id="PTHR43827">
    <property type="entry name" value="2,5-DIKETO-D-GLUCONIC ACID REDUCTASE"/>
    <property type="match status" value="1"/>
</dbReference>
<dbReference type="PROSITE" id="PS00062">
    <property type="entry name" value="ALDOKETO_REDUCTASE_2"/>
    <property type="match status" value="1"/>
</dbReference>
<evidence type="ECO:0000313" key="5">
    <source>
        <dbReference type="EMBL" id="MER7184602.1"/>
    </source>
</evidence>